<evidence type="ECO:0000313" key="17">
    <source>
        <dbReference type="Proteomes" id="UP000002320"/>
    </source>
</evidence>
<dbReference type="SMART" id="SM00020">
    <property type="entry name" value="Tryp_SPc"/>
    <property type="match status" value="2"/>
</dbReference>
<dbReference type="OMA" id="SINGCER"/>
<dbReference type="PANTHER" id="PTHR24260">
    <property type="match status" value="1"/>
</dbReference>
<keyword evidence="2" id="KW-0964">Secreted</keyword>
<evidence type="ECO:0000256" key="13">
    <source>
        <dbReference type="SAM" id="SignalP"/>
    </source>
</evidence>
<dbReference type="VEuPathDB" id="VectorBase:CPIJ003626"/>
<dbReference type="Proteomes" id="UP000002320">
    <property type="component" value="Unassembled WGS sequence"/>
</dbReference>
<evidence type="ECO:0000313" key="15">
    <source>
        <dbReference type="EMBL" id="EDS40340.1"/>
    </source>
</evidence>
<accession>B0W9M1</accession>
<evidence type="ECO:0000259" key="14">
    <source>
        <dbReference type="PROSITE" id="PS50240"/>
    </source>
</evidence>
<dbReference type="InterPro" id="IPR051333">
    <property type="entry name" value="CLIP_Serine_Protease"/>
</dbReference>
<dbReference type="InParanoid" id="B0W9M1"/>
<proteinExistence type="inferred from homology"/>
<evidence type="ECO:0000256" key="10">
    <source>
        <dbReference type="ARBA" id="ARBA00023157"/>
    </source>
</evidence>
<keyword evidence="4 15" id="KW-0645">Protease</keyword>
<evidence type="ECO:0000256" key="3">
    <source>
        <dbReference type="ARBA" id="ARBA00022588"/>
    </source>
</evidence>
<dbReference type="VEuPathDB" id="VectorBase:CQUJHB006903"/>
<dbReference type="InterPro" id="IPR009003">
    <property type="entry name" value="Peptidase_S1_PA"/>
</dbReference>
<comment type="similarity">
    <text evidence="12">Belongs to the peptidase S1 family. CLIP subfamily.</text>
</comment>
<dbReference type="AlphaFoldDB" id="B0W9M1"/>
<dbReference type="HOGENOM" id="CLU_004497_6_1_1"/>
<reference evidence="15" key="1">
    <citation type="submission" date="2007-03" db="EMBL/GenBank/DDBJ databases">
        <title>Annotation of Culex pipiens quinquefasciatus.</title>
        <authorList>
            <consortium name="The Broad Institute Genome Sequencing Platform"/>
            <person name="Atkinson P.W."/>
            <person name="Hemingway J."/>
            <person name="Christensen B.M."/>
            <person name="Higgs S."/>
            <person name="Kodira C."/>
            <person name="Hannick L."/>
            <person name="Megy K."/>
            <person name="O'Leary S."/>
            <person name="Pearson M."/>
            <person name="Haas B.J."/>
            <person name="Mauceli E."/>
            <person name="Wortman J.R."/>
            <person name="Lee N.H."/>
            <person name="Guigo R."/>
            <person name="Stanke M."/>
            <person name="Alvarado L."/>
            <person name="Amedeo P."/>
            <person name="Antoine C.H."/>
            <person name="Arensburger P."/>
            <person name="Bidwell S.L."/>
            <person name="Crawford M."/>
            <person name="Camaro F."/>
            <person name="Devon K."/>
            <person name="Engels R."/>
            <person name="Hammond M."/>
            <person name="Howarth C."/>
            <person name="Koehrsen M."/>
            <person name="Lawson D."/>
            <person name="Montgomery P."/>
            <person name="Nene V."/>
            <person name="Nusbaum C."/>
            <person name="Puiu D."/>
            <person name="Romero-Severson J."/>
            <person name="Severson D.W."/>
            <person name="Shumway M."/>
            <person name="Sisk P."/>
            <person name="Stolte C."/>
            <person name="Zeng Q."/>
            <person name="Eisenstadt E."/>
            <person name="Fraser-Liggett C."/>
            <person name="Strausberg R."/>
            <person name="Galagan J."/>
            <person name="Birren B."/>
            <person name="Collins F.H."/>
        </authorList>
    </citation>
    <scope>NUCLEOTIDE SEQUENCE [LARGE SCALE GENOMIC DNA]</scope>
    <source>
        <strain evidence="15">JHB</strain>
    </source>
</reference>
<dbReference type="CDD" id="cd00190">
    <property type="entry name" value="Tryp_SPc"/>
    <property type="match status" value="2"/>
</dbReference>
<dbReference type="InterPro" id="IPR043504">
    <property type="entry name" value="Peptidase_S1_PA_chymotrypsin"/>
</dbReference>
<keyword evidence="11" id="KW-0325">Glycoprotein</keyword>
<reference evidence="16" key="2">
    <citation type="submission" date="2021-02" db="UniProtKB">
        <authorList>
            <consortium name="EnsemblMetazoa"/>
        </authorList>
    </citation>
    <scope>IDENTIFICATION</scope>
    <source>
        <strain evidence="16">JHB</strain>
    </source>
</reference>
<dbReference type="PANTHER" id="PTHR24260:SF136">
    <property type="entry name" value="GH08193P-RELATED"/>
    <property type="match status" value="1"/>
</dbReference>
<feature type="chain" id="PRO_5011407707" evidence="13">
    <location>
        <begin position="18"/>
        <end position="613"/>
    </location>
</feature>
<comment type="subcellular location">
    <subcellularLocation>
        <location evidence="1">Secreted</location>
    </subcellularLocation>
</comment>
<dbReference type="GO" id="GO:0005576">
    <property type="term" value="C:extracellular region"/>
    <property type="evidence" value="ECO:0007669"/>
    <property type="project" value="UniProtKB-SubCell"/>
</dbReference>
<dbReference type="FunFam" id="2.40.10.10:FF:000146">
    <property type="entry name" value="Serine protease 53"/>
    <property type="match status" value="1"/>
</dbReference>
<dbReference type="KEGG" id="cqu:CpipJ_CPIJ003626"/>
<feature type="domain" description="Peptidase S1" evidence="14">
    <location>
        <begin position="80"/>
        <end position="323"/>
    </location>
</feature>
<keyword evidence="6" id="KW-0378">Hydrolase</keyword>
<dbReference type="Gene3D" id="2.40.10.10">
    <property type="entry name" value="Trypsin-like serine proteases"/>
    <property type="match status" value="3"/>
</dbReference>
<dbReference type="OrthoDB" id="6147874at2759"/>
<evidence type="ECO:0000256" key="4">
    <source>
        <dbReference type="ARBA" id="ARBA00022670"/>
    </source>
</evidence>
<sequence length="613" mass="68916">MQLFLNVLAWCVTGVGQGPFKKALEQLAGSCNKSTRSNAGREESEEVRMRFVLLIVFIQQISATTSFECGVRKLTINDAIVHGQPTSHGDWPWHVAIYHRGYLTYNYTCGGTLISKNFVLTANHCIRGENGYVVSKRKIFVRLGLHNLENLNPQTFQQHNVYQIHEYNVSNNRKNDIAILELATQATFTDYVQPACLNLVEDLTGQFGTAVGWGADETDKISPDLKSQRMPVVSTIQCIENNDGAFRQILDRSIFCAGYTNGTTVCNGDSGGGIHFERNGVWYVGGIVSFTARRDARNRCHLESYAGFTDVQYFLPWVRSVTGLDFVEESAVMFKNINKYELLNTVTEGNDQLPADCGRYLVDRIYGGSNAKLYEFPWLVRLLHTNNTTGLRGCHGSLINKRYILTSADCALDVNNKPAQIELGEYDDSRDQDCNVNDASDCAPPVQRVGIESITAHPQYGSYLRDDIALVRLDRDVVLDDNIHPICLPLTQPLKQLRHQQYIVAGWGRLKYKQDFPNVLQKATVPVLAQYECQEIFQIRYDIGEDVICTGGSGHPNTCTWDNGAPLGYPSRYNDRVRFVQFGITSINGCERNPSKITFLPNYVDWILANLRP</sequence>
<dbReference type="PRINTS" id="PR00722">
    <property type="entry name" value="CHYMOTRYPSIN"/>
</dbReference>
<dbReference type="InterPro" id="IPR001254">
    <property type="entry name" value="Trypsin_dom"/>
</dbReference>
<keyword evidence="8" id="KW-0391">Immunity</keyword>
<dbReference type="GO" id="GO:0004252">
    <property type="term" value="F:serine-type endopeptidase activity"/>
    <property type="evidence" value="ECO:0007669"/>
    <property type="project" value="InterPro"/>
</dbReference>
<evidence type="ECO:0000256" key="7">
    <source>
        <dbReference type="ARBA" id="ARBA00022825"/>
    </source>
</evidence>
<gene>
    <name evidence="16" type="primary">6035175</name>
    <name evidence="15" type="ORF">CpipJ_CPIJ003626</name>
</gene>
<dbReference type="GO" id="GO:0006508">
    <property type="term" value="P:proteolysis"/>
    <property type="evidence" value="ECO:0007669"/>
    <property type="project" value="UniProtKB-KW"/>
</dbReference>
<feature type="domain" description="Peptidase S1" evidence="14">
    <location>
        <begin position="365"/>
        <end position="612"/>
    </location>
</feature>
<evidence type="ECO:0000256" key="9">
    <source>
        <dbReference type="ARBA" id="ARBA00023145"/>
    </source>
</evidence>
<dbReference type="STRING" id="7176.B0W9M1"/>
<keyword evidence="7" id="KW-0720">Serine protease</keyword>
<keyword evidence="9" id="KW-0865">Zymogen</keyword>
<dbReference type="GO" id="GO:0045087">
    <property type="term" value="P:innate immune response"/>
    <property type="evidence" value="ECO:0007669"/>
    <property type="project" value="UniProtKB-KW"/>
</dbReference>
<keyword evidence="5 13" id="KW-0732">Signal</keyword>
<evidence type="ECO:0000256" key="6">
    <source>
        <dbReference type="ARBA" id="ARBA00022801"/>
    </source>
</evidence>
<dbReference type="Pfam" id="PF00089">
    <property type="entry name" value="Trypsin"/>
    <property type="match status" value="2"/>
</dbReference>
<keyword evidence="17" id="KW-1185">Reference proteome</keyword>
<dbReference type="EnsemblMetazoa" id="CPIJ003626-RA">
    <property type="protein sequence ID" value="CPIJ003626-PA"/>
    <property type="gene ID" value="CPIJ003626"/>
</dbReference>
<dbReference type="InterPro" id="IPR001314">
    <property type="entry name" value="Peptidase_S1A"/>
</dbReference>
<evidence type="ECO:0000256" key="1">
    <source>
        <dbReference type="ARBA" id="ARBA00004613"/>
    </source>
</evidence>
<dbReference type="EMBL" id="DS231865">
    <property type="protein sequence ID" value="EDS40340.1"/>
    <property type="molecule type" value="Genomic_DNA"/>
</dbReference>
<keyword evidence="3" id="KW-0399">Innate immunity</keyword>
<dbReference type="FunCoup" id="B0W9M1">
    <property type="interactions" value="15"/>
</dbReference>
<evidence type="ECO:0000256" key="2">
    <source>
        <dbReference type="ARBA" id="ARBA00022525"/>
    </source>
</evidence>
<dbReference type="PROSITE" id="PS50240">
    <property type="entry name" value="TRYPSIN_DOM"/>
    <property type="match status" value="2"/>
</dbReference>
<name>B0W9M1_CULQU</name>
<protein>
    <submittedName>
        <fullName evidence="15 16">Serine protease</fullName>
    </submittedName>
</protein>
<evidence type="ECO:0000313" key="16">
    <source>
        <dbReference type="EnsemblMetazoa" id="CPIJ003626-PA"/>
    </source>
</evidence>
<dbReference type="FunFam" id="2.40.10.10:FF:000028">
    <property type="entry name" value="Serine protease easter"/>
    <property type="match status" value="1"/>
</dbReference>
<evidence type="ECO:0000256" key="11">
    <source>
        <dbReference type="ARBA" id="ARBA00023180"/>
    </source>
</evidence>
<organism>
    <name type="scientific">Culex quinquefasciatus</name>
    <name type="common">Southern house mosquito</name>
    <name type="synonym">Culex pungens</name>
    <dbReference type="NCBI Taxonomy" id="7176"/>
    <lineage>
        <taxon>Eukaryota</taxon>
        <taxon>Metazoa</taxon>
        <taxon>Ecdysozoa</taxon>
        <taxon>Arthropoda</taxon>
        <taxon>Hexapoda</taxon>
        <taxon>Insecta</taxon>
        <taxon>Pterygota</taxon>
        <taxon>Neoptera</taxon>
        <taxon>Endopterygota</taxon>
        <taxon>Diptera</taxon>
        <taxon>Nematocera</taxon>
        <taxon>Culicoidea</taxon>
        <taxon>Culicidae</taxon>
        <taxon>Culicinae</taxon>
        <taxon>Culicini</taxon>
        <taxon>Culex</taxon>
        <taxon>Culex</taxon>
    </lineage>
</organism>
<keyword evidence="10" id="KW-1015">Disulfide bond</keyword>
<dbReference type="SUPFAM" id="SSF50494">
    <property type="entry name" value="Trypsin-like serine proteases"/>
    <property type="match status" value="2"/>
</dbReference>
<evidence type="ECO:0000256" key="5">
    <source>
        <dbReference type="ARBA" id="ARBA00022729"/>
    </source>
</evidence>
<dbReference type="eggNOG" id="KOG3627">
    <property type="taxonomic scope" value="Eukaryota"/>
</dbReference>
<evidence type="ECO:0000256" key="12">
    <source>
        <dbReference type="ARBA" id="ARBA00024195"/>
    </source>
</evidence>
<feature type="signal peptide" evidence="13">
    <location>
        <begin position="1"/>
        <end position="17"/>
    </location>
</feature>
<evidence type="ECO:0000256" key="8">
    <source>
        <dbReference type="ARBA" id="ARBA00022859"/>
    </source>
</evidence>